<dbReference type="HOGENOM" id="CLU_2081659_0_0_5"/>
<organism evidence="1 2">
    <name type="scientific">Ketogulonicigenium vulgare (strain WSH-001)</name>
    <dbReference type="NCBI Taxonomy" id="759362"/>
    <lineage>
        <taxon>Bacteria</taxon>
        <taxon>Pseudomonadati</taxon>
        <taxon>Pseudomonadota</taxon>
        <taxon>Alphaproteobacteria</taxon>
        <taxon>Rhodobacterales</taxon>
        <taxon>Roseobacteraceae</taxon>
        <taxon>Ketogulonicigenium</taxon>
    </lineage>
</organism>
<dbReference type="KEGG" id="kvl:KVU_0049"/>
<protein>
    <submittedName>
        <fullName evidence="1">Uncharacterized protein</fullName>
    </submittedName>
</protein>
<evidence type="ECO:0000313" key="2">
    <source>
        <dbReference type="Proteomes" id="UP000000692"/>
    </source>
</evidence>
<reference evidence="1 2" key="1">
    <citation type="journal article" date="2011" name="J. Bacteriol.">
        <title>Complete genome sequence of the industrial strain Ketogulonicigenium vulgare WSH-001.</title>
        <authorList>
            <person name="Liu L."/>
            <person name="Li Y."/>
            <person name="Zhang J."/>
            <person name="Zhou Z."/>
            <person name="Liu J."/>
            <person name="Li X."/>
            <person name="Zhou J."/>
            <person name="Du G."/>
            <person name="Wang L."/>
            <person name="Chen J."/>
        </authorList>
    </citation>
    <scope>NUCLEOTIDE SEQUENCE [LARGE SCALE GENOMIC DNA]</scope>
    <source>
        <strain evidence="1 2">WSH-001</strain>
    </source>
</reference>
<dbReference type="EMBL" id="CP002018">
    <property type="protein sequence ID" value="AEM39888.1"/>
    <property type="molecule type" value="Genomic_DNA"/>
</dbReference>
<name>F9Y7S2_KETVW</name>
<gene>
    <name evidence="1" type="ordered locus">KVU_0049</name>
</gene>
<proteinExistence type="predicted"/>
<sequence>MFELRRQGFIARHRRPAICQNLGLVFAQVHHRLDGKEHAFLQHGARARAAIMQHVWRGVEHAAQAVAAEIAHNRHTLRLDIGLDRMADIAIGIAGFGLCKADHQRLMRDIDQTLGFA</sequence>
<dbReference type="Proteomes" id="UP000000692">
    <property type="component" value="Chromosome"/>
</dbReference>
<dbReference type="eggNOG" id="ENOG502ZVZ0">
    <property type="taxonomic scope" value="Bacteria"/>
</dbReference>
<accession>F9Y7S2</accession>
<dbReference type="AlphaFoldDB" id="F9Y7S2"/>
<keyword evidence="2" id="KW-1185">Reference proteome</keyword>
<evidence type="ECO:0000313" key="1">
    <source>
        <dbReference type="EMBL" id="AEM39888.1"/>
    </source>
</evidence>